<dbReference type="InterPro" id="IPR027417">
    <property type="entry name" value="P-loop_NTPase"/>
</dbReference>
<dbReference type="SMART" id="SM00382">
    <property type="entry name" value="AAA"/>
    <property type="match status" value="1"/>
</dbReference>
<dbReference type="EMBL" id="JACHGN010000018">
    <property type="protein sequence ID" value="MBB5137487.1"/>
    <property type="molecule type" value="Genomic_DNA"/>
</dbReference>
<feature type="transmembrane region" description="Helical" evidence="9">
    <location>
        <begin position="187"/>
        <end position="210"/>
    </location>
</feature>
<gene>
    <name evidence="12" type="ORF">HNP84_007239</name>
</gene>
<dbReference type="InterPro" id="IPR003439">
    <property type="entry name" value="ABC_transporter-like_ATP-bd"/>
</dbReference>
<keyword evidence="6 12" id="KW-0067">ATP-binding</keyword>
<evidence type="ECO:0000256" key="3">
    <source>
        <dbReference type="ARBA" id="ARBA00022475"/>
    </source>
</evidence>
<accession>A0A840PK93</accession>
<dbReference type="SUPFAM" id="SSF90123">
    <property type="entry name" value="ABC transporter transmembrane region"/>
    <property type="match status" value="1"/>
</dbReference>
<dbReference type="PROSITE" id="PS50893">
    <property type="entry name" value="ABC_TRANSPORTER_2"/>
    <property type="match status" value="1"/>
</dbReference>
<feature type="transmembrane region" description="Helical" evidence="9">
    <location>
        <begin position="88"/>
        <end position="108"/>
    </location>
</feature>
<keyword evidence="8 9" id="KW-0472">Membrane</keyword>
<feature type="domain" description="ABC transporter" evidence="10">
    <location>
        <begin position="364"/>
        <end position="599"/>
    </location>
</feature>
<dbReference type="PROSITE" id="PS50929">
    <property type="entry name" value="ABC_TM1F"/>
    <property type="match status" value="1"/>
</dbReference>
<feature type="transmembrane region" description="Helical" evidence="9">
    <location>
        <begin position="157"/>
        <end position="181"/>
    </location>
</feature>
<dbReference type="Pfam" id="PF00005">
    <property type="entry name" value="ABC_tran"/>
    <property type="match status" value="1"/>
</dbReference>
<evidence type="ECO:0000313" key="12">
    <source>
        <dbReference type="EMBL" id="MBB5137487.1"/>
    </source>
</evidence>
<feature type="transmembrane region" description="Helical" evidence="9">
    <location>
        <begin position="301"/>
        <end position="328"/>
    </location>
</feature>
<dbReference type="Proteomes" id="UP000578449">
    <property type="component" value="Unassembled WGS sequence"/>
</dbReference>
<name>A0A840PK93_9ACTN</name>
<dbReference type="PROSITE" id="PS00211">
    <property type="entry name" value="ABC_TRANSPORTER_1"/>
    <property type="match status" value="1"/>
</dbReference>
<dbReference type="PANTHER" id="PTHR43394">
    <property type="entry name" value="ATP-DEPENDENT PERMEASE MDL1, MITOCHONDRIAL"/>
    <property type="match status" value="1"/>
</dbReference>
<evidence type="ECO:0000256" key="1">
    <source>
        <dbReference type="ARBA" id="ARBA00004651"/>
    </source>
</evidence>
<dbReference type="PANTHER" id="PTHR43394:SF1">
    <property type="entry name" value="ATP-BINDING CASSETTE SUB-FAMILY B MEMBER 10, MITOCHONDRIAL"/>
    <property type="match status" value="1"/>
</dbReference>
<dbReference type="InterPro" id="IPR039421">
    <property type="entry name" value="Type_1_exporter"/>
</dbReference>
<dbReference type="GO" id="GO:0015421">
    <property type="term" value="F:ABC-type oligopeptide transporter activity"/>
    <property type="evidence" value="ECO:0007669"/>
    <property type="project" value="TreeGrafter"/>
</dbReference>
<dbReference type="Pfam" id="PF00664">
    <property type="entry name" value="ABC_membrane"/>
    <property type="match status" value="1"/>
</dbReference>
<comment type="caution">
    <text evidence="12">The sequence shown here is derived from an EMBL/GenBank/DDBJ whole genome shotgun (WGS) entry which is preliminary data.</text>
</comment>
<evidence type="ECO:0000313" key="13">
    <source>
        <dbReference type="Proteomes" id="UP000578449"/>
    </source>
</evidence>
<dbReference type="InterPro" id="IPR003593">
    <property type="entry name" value="AAA+_ATPase"/>
</dbReference>
<keyword evidence="2" id="KW-0813">Transport</keyword>
<dbReference type="RefSeq" id="WP_185054396.1">
    <property type="nucleotide sequence ID" value="NZ_BAABIX010000045.1"/>
</dbReference>
<dbReference type="InterPro" id="IPR011527">
    <property type="entry name" value="ABC1_TM_dom"/>
</dbReference>
<evidence type="ECO:0000256" key="7">
    <source>
        <dbReference type="ARBA" id="ARBA00022989"/>
    </source>
</evidence>
<evidence type="ECO:0000256" key="6">
    <source>
        <dbReference type="ARBA" id="ARBA00022840"/>
    </source>
</evidence>
<dbReference type="Gene3D" id="3.40.50.300">
    <property type="entry name" value="P-loop containing nucleotide triphosphate hydrolases"/>
    <property type="match status" value="1"/>
</dbReference>
<keyword evidence="7 9" id="KW-1133">Transmembrane helix</keyword>
<dbReference type="InterPro" id="IPR036640">
    <property type="entry name" value="ABC1_TM_sf"/>
</dbReference>
<evidence type="ECO:0000256" key="9">
    <source>
        <dbReference type="SAM" id="Phobius"/>
    </source>
</evidence>
<dbReference type="AlphaFoldDB" id="A0A840PK93"/>
<dbReference type="GO" id="GO:0005886">
    <property type="term" value="C:plasma membrane"/>
    <property type="evidence" value="ECO:0007669"/>
    <property type="project" value="UniProtKB-SubCell"/>
</dbReference>
<sequence>MATAHLDSGVTEHERRLNADQVGRRAPVRGRLIGLIRGFFRPYARQLGVIAILQVLEAAGNLYLPILTADIINNGVLKGDVGHIGRTGGIMLTIAVLLCVASLISVYLSSWVAMAVGADIRTAIYDRVQTFSVVELNRFGVASLTTRSVNDVQQVQLFFQVALSLLPSAIVTTLGAVILAVGQGPGLSPLLAITLAAVLAVTGWVVVRLLPMFHSVQVKTDRLNQVLREQIAGVRVARAFLRTGWEENRFGRANADITDTALRAGRVFALLIPLVMAITNLSSAGVFWFGAELFQSGSMSIGNLTAFLLYIMQIMLYVVVGVTVLILLPRAMASAERIQQVNNSVAAIADPPKPVVPEAVTGAVEFRHVTFGYAGSERPVLNDLTFAFRPGQTTAILGGTGSGKTTLLNLIPRFLDATAGAVLVNGIEVPAQSLDRLRAGIGLVPQTAFLFAGTVAGNLRFGRPEATEEELWRALDIAQARDFVMALPGRLDARIERGGANLSGGQRQRLSIARALVRRPSLYLFDDCFSALDTATDARLRAALLTETGDATVVIATQRAGTVMNADQIIVLDAGSIAGIGTHSQLMAGCRTYQEIMESQLGWGSGS</sequence>
<dbReference type="Gene3D" id="1.20.1560.10">
    <property type="entry name" value="ABC transporter type 1, transmembrane domain"/>
    <property type="match status" value="1"/>
</dbReference>
<reference evidence="12 13" key="1">
    <citation type="submission" date="2020-08" db="EMBL/GenBank/DDBJ databases">
        <title>Genomic Encyclopedia of Type Strains, Phase IV (KMG-IV): sequencing the most valuable type-strain genomes for metagenomic binning, comparative biology and taxonomic classification.</title>
        <authorList>
            <person name="Goeker M."/>
        </authorList>
    </citation>
    <scope>NUCLEOTIDE SEQUENCE [LARGE SCALE GENOMIC DNA]</scope>
    <source>
        <strain evidence="12 13">DSM 45615</strain>
    </source>
</reference>
<evidence type="ECO:0000256" key="8">
    <source>
        <dbReference type="ARBA" id="ARBA00023136"/>
    </source>
</evidence>
<organism evidence="12 13">
    <name type="scientific">Thermocatellispora tengchongensis</name>
    <dbReference type="NCBI Taxonomy" id="1073253"/>
    <lineage>
        <taxon>Bacteria</taxon>
        <taxon>Bacillati</taxon>
        <taxon>Actinomycetota</taxon>
        <taxon>Actinomycetes</taxon>
        <taxon>Streptosporangiales</taxon>
        <taxon>Streptosporangiaceae</taxon>
        <taxon>Thermocatellispora</taxon>
    </lineage>
</organism>
<dbReference type="GO" id="GO:0005524">
    <property type="term" value="F:ATP binding"/>
    <property type="evidence" value="ECO:0007669"/>
    <property type="project" value="UniProtKB-KW"/>
</dbReference>
<evidence type="ECO:0000256" key="4">
    <source>
        <dbReference type="ARBA" id="ARBA00022692"/>
    </source>
</evidence>
<feature type="domain" description="ABC transmembrane type-1" evidence="11">
    <location>
        <begin position="49"/>
        <end position="330"/>
    </location>
</feature>
<proteinExistence type="predicted"/>
<evidence type="ECO:0000256" key="5">
    <source>
        <dbReference type="ARBA" id="ARBA00022741"/>
    </source>
</evidence>
<comment type="subcellular location">
    <subcellularLocation>
        <location evidence="1">Cell membrane</location>
        <topology evidence="1">Multi-pass membrane protein</topology>
    </subcellularLocation>
</comment>
<evidence type="ECO:0000259" key="11">
    <source>
        <dbReference type="PROSITE" id="PS50929"/>
    </source>
</evidence>
<dbReference type="SUPFAM" id="SSF52540">
    <property type="entry name" value="P-loop containing nucleoside triphosphate hydrolases"/>
    <property type="match status" value="1"/>
</dbReference>
<keyword evidence="13" id="KW-1185">Reference proteome</keyword>
<evidence type="ECO:0000256" key="2">
    <source>
        <dbReference type="ARBA" id="ARBA00022448"/>
    </source>
</evidence>
<keyword evidence="5" id="KW-0547">Nucleotide-binding</keyword>
<feature type="transmembrane region" description="Helical" evidence="9">
    <location>
        <begin position="267"/>
        <end position="289"/>
    </location>
</feature>
<evidence type="ECO:0000259" key="10">
    <source>
        <dbReference type="PROSITE" id="PS50893"/>
    </source>
</evidence>
<protein>
    <submittedName>
        <fullName evidence="12">ATP-binding cassette subfamily B protein</fullName>
    </submittedName>
</protein>
<keyword evidence="4 9" id="KW-0812">Transmembrane</keyword>
<dbReference type="CDD" id="cd18548">
    <property type="entry name" value="ABC_6TM_Tm287_like"/>
    <property type="match status" value="1"/>
</dbReference>
<feature type="transmembrane region" description="Helical" evidence="9">
    <location>
        <begin position="47"/>
        <end position="68"/>
    </location>
</feature>
<keyword evidence="3" id="KW-1003">Cell membrane</keyword>
<dbReference type="InterPro" id="IPR017871">
    <property type="entry name" value="ABC_transporter-like_CS"/>
</dbReference>
<dbReference type="GO" id="GO:0016887">
    <property type="term" value="F:ATP hydrolysis activity"/>
    <property type="evidence" value="ECO:0007669"/>
    <property type="project" value="InterPro"/>
</dbReference>
<dbReference type="FunFam" id="3.40.50.300:FF:000854">
    <property type="entry name" value="Multidrug ABC transporter ATP-binding protein"/>
    <property type="match status" value="1"/>
</dbReference>